<name>A0A806J986_GLAPU</name>
<sequence length="281" mass="32550">MVENMDIKLFEHKEVRSVWDEEQEKWYFSIIDVIEILTEQPNYQGARNYWKVLKSRLLKEGNETVTNCNQLKMRAEDGKLRLTDVADVPQLLRLIQSIPSPKAEPFKLWLAQVGSERLDELQDPELTINRAMQDYLRLGYSENWINQRLKSIEIRKELTDEWKRGGVKEGQQFAVLTDIITKAWSGKTTKEYKQFKGLKKENLRDNMTNTELILNMLAEASTKDISQAVNPETFEENQKVAEQGGNVAKVALQELESKTGKKVVSDLSAKKMIEESKKKLK</sequence>
<evidence type="ECO:0000259" key="1">
    <source>
        <dbReference type="SMART" id="SM01040"/>
    </source>
</evidence>
<feature type="domain" description="Bro-N" evidence="1">
    <location>
        <begin position="14"/>
        <end position="116"/>
    </location>
</feature>
<accession>A0A806J986</accession>
<dbReference type="KEGG" id="hpaz:K756_05080"/>
<proteinExistence type="predicted"/>
<evidence type="ECO:0000313" key="3">
    <source>
        <dbReference type="Proteomes" id="UP000014672"/>
    </source>
</evidence>
<dbReference type="EMBL" id="CP005384">
    <property type="protein sequence ID" value="AGO16216.1"/>
    <property type="molecule type" value="Genomic_DNA"/>
</dbReference>
<dbReference type="AlphaFoldDB" id="A0A806J986"/>
<dbReference type="SMART" id="SM01040">
    <property type="entry name" value="Bro-N"/>
    <property type="match status" value="1"/>
</dbReference>
<dbReference type="InterPro" id="IPR003497">
    <property type="entry name" value="BRO_N_domain"/>
</dbReference>
<reference evidence="2 3" key="1">
    <citation type="journal article" date="2013" name="PLoS ONE">
        <title>Complete Genome Analysis of a Haemophilus parasuis Serovar 12 Strain from China.</title>
        <authorList>
            <person name="Li Y."/>
            <person name="Kwok A.H."/>
            <person name="Jiang J."/>
            <person name="Zou Y."/>
            <person name="Zheng F."/>
            <person name="Chen P."/>
            <person name="Hou C."/>
            <person name="Leung F.C."/>
            <person name="Jiang P."/>
        </authorList>
    </citation>
    <scope>NUCLEOTIDE SEQUENCE [LARGE SCALE GENOMIC DNA]</scope>
    <source>
        <strain evidence="2 3">ZJ0906</strain>
    </source>
</reference>
<evidence type="ECO:0000313" key="2">
    <source>
        <dbReference type="EMBL" id="AGO16216.1"/>
    </source>
</evidence>
<protein>
    <recommendedName>
        <fullName evidence="1">Bro-N domain-containing protein</fullName>
    </recommendedName>
</protein>
<dbReference type="Pfam" id="PF02498">
    <property type="entry name" value="Bro-N"/>
    <property type="match status" value="1"/>
</dbReference>
<gene>
    <name evidence="2" type="ORF">K756_05080</name>
</gene>
<dbReference type="Proteomes" id="UP000014672">
    <property type="component" value="Chromosome"/>
</dbReference>
<organism evidence="2 3">
    <name type="scientific">Glaesserella parasuis ZJ0906</name>
    <dbReference type="NCBI Taxonomy" id="1322346"/>
    <lineage>
        <taxon>Bacteria</taxon>
        <taxon>Pseudomonadati</taxon>
        <taxon>Pseudomonadota</taxon>
        <taxon>Gammaproteobacteria</taxon>
        <taxon>Pasteurellales</taxon>
        <taxon>Pasteurellaceae</taxon>
        <taxon>Glaesserella</taxon>
    </lineage>
</organism>